<dbReference type="PANTHER" id="PTHR30213">
    <property type="entry name" value="INNER MEMBRANE PROTEIN YHJD"/>
    <property type="match status" value="1"/>
</dbReference>
<evidence type="ECO:0000256" key="1">
    <source>
        <dbReference type="ARBA" id="ARBA00004651"/>
    </source>
</evidence>
<keyword evidence="5 6" id="KW-0472">Membrane</keyword>
<dbReference type="AlphaFoldDB" id="A0A1H8PFR9"/>
<dbReference type="InterPro" id="IPR017039">
    <property type="entry name" value="Virul_fac_BrkB"/>
</dbReference>
<dbReference type="EMBL" id="FODV01000002">
    <property type="protein sequence ID" value="SEO40760.1"/>
    <property type="molecule type" value="Genomic_DNA"/>
</dbReference>
<dbReference type="RefSeq" id="WP_089821462.1">
    <property type="nucleotide sequence ID" value="NZ_FODV01000002.1"/>
</dbReference>
<evidence type="ECO:0000256" key="2">
    <source>
        <dbReference type="ARBA" id="ARBA00022475"/>
    </source>
</evidence>
<dbReference type="PIRSF" id="PIRSF035875">
    <property type="entry name" value="RNase_BN"/>
    <property type="match status" value="1"/>
</dbReference>
<feature type="transmembrane region" description="Helical" evidence="6">
    <location>
        <begin position="190"/>
        <end position="212"/>
    </location>
</feature>
<keyword evidence="8" id="KW-1185">Reference proteome</keyword>
<evidence type="ECO:0000256" key="6">
    <source>
        <dbReference type="SAM" id="Phobius"/>
    </source>
</evidence>
<feature type="transmembrane region" description="Helical" evidence="6">
    <location>
        <begin position="127"/>
        <end position="149"/>
    </location>
</feature>
<evidence type="ECO:0000256" key="4">
    <source>
        <dbReference type="ARBA" id="ARBA00022989"/>
    </source>
</evidence>
<evidence type="ECO:0000313" key="8">
    <source>
        <dbReference type="Proteomes" id="UP000199126"/>
    </source>
</evidence>
<dbReference type="GO" id="GO:0005886">
    <property type="term" value="C:plasma membrane"/>
    <property type="evidence" value="ECO:0007669"/>
    <property type="project" value="UniProtKB-SubCell"/>
</dbReference>
<organism evidence="7 8">
    <name type="scientific">Halogranum amylolyticum</name>
    <dbReference type="NCBI Taxonomy" id="660520"/>
    <lineage>
        <taxon>Archaea</taxon>
        <taxon>Methanobacteriati</taxon>
        <taxon>Methanobacteriota</taxon>
        <taxon>Stenosarchaea group</taxon>
        <taxon>Halobacteria</taxon>
        <taxon>Halobacteriales</taxon>
        <taxon>Haloferacaceae</taxon>
    </lineage>
</organism>
<reference evidence="8" key="1">
    <citation type="submission" date="2016-10" db="EMBL/GenBank/DDBJ databases">
        <authorList>
            <person name="Varghese N."/>
            <person name="Submissions S."/>
        </authorList>
    </citation>
    <scope>NUCLEOTIDE SEQUENCE [LARGE SCALE GENOMIC DNA]</scope>
    <source>
        <strain evidence="8">CGMCC 1.10121</strain>
    </source>
</reference>
<dbReference type="Proteomes" id="UP000199126">
    <property type="component" value="Unassembled WGS sequence"/>
</dbReference>
<evidence type="ECO:0000256" key="5">
    <source>
        <dbReference type="ARBA" id="ARBA00023136"/>
    </source>
</evidence>
<feature type="transmembrane region" description="Helical" evidence="6">
    <location>
        <begin position="30"/>
        <end position="49"/>
    </location>
</feature>
<evidence type="ECO:0000313" key="7">
    <source>
        <dbReference type="EMBL" id="SEO40760.1"/>
    </source>
</evidence>
<gene>
    <name evidence="7" type="ORF">SAMN04487948_102276</name>
</gene>
<comment type="subcellular location">
    <subcellularLocation>
        <location evidence="1">Cell membrane</location>
        <topology evidence="1">Multi-pass membrane protein</topology>
    </subcellularLocation>
</comment>
<evidence type="ECO:0000256" key="3">
    <source>
        <dbReference type="ARBA" id="ARBA00022692"/>
    </source>
</evidence>
<keyword evidence="2" id="KW-1003">Cell membrane</keyword>
<dbReference type="PANTHER" id="PTHR30213:SF0">
    <property type="entry name" value="UPF0761 MEMBRANE PROTEIN YIHY"/>
    <property type="match status" value="1"/>
</dbReference>
<feature type="transmembrane region" description="Helical" evidence="6">
    <location>
        <begin position="218"/>
        <end position="249"/>
    </location>
</feature>
<feature type="transmembrane region" description="Helical" evidence="6">
    <location>
        <begin position="155"/>
        <end position="178"/>
    </location>
</feature>
<protein>
    <submittedName>
        <fullName evidence="7">Membrane protein</fullName>
    </submittedName>
</protein>
<dbReference type="Pfam" id="PF03631">
    <property type="entry name" value="Virul_fac_BrkB"/>
    <property type="match status" value="1"/>
</dbReference>
<sequence length="258" mass="27116">MTRLAGGVNVLTAVARTTIEKKIRYPAAALAYYAFVSFVPLLVLVFAVVGERVAVELSQTAPQFLTPPVRELVYQSITTANGRTGAGLLAVLVIGWSSTNFVGDVKTVVDRIEGDDEGNLGEWLRDAVVILGSIGLAAVAIVATSILFALPPAGLAVEVAAFLGLWLTLAATFVPLYYVPSRAVTSPTAALPGAVVTSFAWTTLHTFLHFYSVNAGQYAIYGVLSGIVILLTSLYLAASALLTGIVVNAELVAFRTGR</sequence>
<accession>A0A1H8PFR9</accession>
<keyword evidence="4 6" id="KW-1133">Transmembrane helix</keyword>
<name>A0A1H8PFR9_9EURY</name>
<proteinExistence type="predicted"/>
<dbReference type="OrthoDB" id="202693at2157"/>
<keyword evidence="3 6" id="KW-0812">Transmembrane</keyword>